<dbReference type="AlphaFoldDB" id="A0AAW0FAZ0"/>
<organism evidence="1 2">
    <name type="scientific">Cerrena zonata</name>
    <dbReference type="NCBI Taxonomy" id="2478898"/>
    <lineage>
        <taxon>Eukaryota</taxon>
        <taxon>Fungi</taxon>
        <taxon>Dikarya</taxon>
        <taxon>Basidiomycota</taxon>
        <taxon>Agaricomycotina</taxon>
        <taxon>Agaricomycetes</taxon>
        <taxon>Polyporales</taxon>
        <taxon>Cerrenaceae</taxon>
        <taxon>Cerrena</taxon>
    </lineage>
</organism>
<keyword evidence="2" id="KW-1185">Reference proteome</keyword>
<dbReference type="SUPFAM" id="SSF52540">
    <property type="entry name" value="P-loop containing nucleoside triphosphate hydrolases"/>
    <property type="match status" value="1"/>
</dbReference>
<evidence type="ECO:0000313" key="2">
    <source>
        <dbReference type="Proteomes" id="UP001385951"/>
    </source>
</evidence>
<dbReference type="EMBL" id="JASBNA010000085">
    <property type="protein sequence ID" value="KAK7677621.1"/>
    <property type="molecule type" value="Genomic_DNA"/>
</dbReference>
<evidence type="ECO:0008006" key="3">
    <source>
        <dbReference type="Google" id="ProtNLM"/>
    </source>
</evidence>
<dbReference type="InterPro" id="IPR027417">
    <property type="entry name" value="P-loop_NTPase"/>
</dbReference>
<sequence>MTLSVSTERPKVSLIALGANFSGKTSLVSKFCSRRLSSGYNPTIHGLSAQRRKDPAYFDFADVYHHTYHYLGSAGDPASTDVSIYDTPGFDDYLIVENVYKRVKGVKGIDVPDLREVNGFVVVFRCVRSARDPMVYSVHRHNTDIATQYQFRAEKHLGGC</sequence>
<gene>
    <name evidence="1" type="ORF">QCA50_019432</name>
</gene>
<protein>
    <recommendedName>
        <fullName evidence="3">G domain-containing protein</fullName>
    </recommendedName>
</protein>
<name>A0AAW0FAZ0_9APHY</name>
<comment type="caution">
    <text evidence="1">The sequence shown here is derived from an EMBL/GenBank/DDBJ whole genome shotgun (WGS) entry which is preliminary data.</text>
</comment>
<dbReference type="Gene3D" id="3.40.50.300">
    <property type="entry name" value="P-loop containing nucleotide triphosphate hydrolases"/>
    <property type="match status" value="1"/>
</dbReference>
<evidence type="ECO:0000313" key="1">
    <source>
        <dbReference type="EMBL" id="KAK7677621.1"/>
    </source>
</evidence>
<dbReference type="Proteomes" id="UP001385951">
    <property type="component" value="Unassembled WGS sequence"/>
</dbReference>
<accession>A0AAW0FAZ0</accession>
<proteinExistence type="predicted"/>
<reference evidence="1 2" key="1">
    <citation type="submission" date="2022-09" db="EMBL/GenBank/DDBJ databases">
        <authorList>
            <person name="Palmer J.M."/>
        </authorList>
    </citation>
    <scope>NUCLEOTIDE SEQUENCE [LARGE SCALE GENOMIC DNA]</scope>
    <source>
        <strain evidence="1 2">DSM 7382</strain>
    </source>
</reference>